<feature type="active site" description="Charge relay system" evidence="6 7">
    <location>
        <position position="272"/>
    </location>
</feature>
<dbReference type="RefSeq" id="WP_130102174.1">
    <property type="nucleotide sequence ID" value="NZ_SDWW01000015.1"/>
</dbReference>
<keyword evidence="2" id="KW-0134">Cell wall</keyword>
<organism evidence="12 13">
    <name type="scientific">Pengzhenrongella frigida</name>
    <dbReference type="NCBI Taxonomy" id="1259133"/>
    <lineage>
        <taxon>Bacteria</taxon>
        <taxon>Bacillati</taxon>
        <taxon>Actinomycetota</taxon>
        <taxon>Actinomycetes</taxon>
        <taxon>Micrococcales</taxon>
        <taxon>Pengzhenrongella</taxon>
    </lineage>
</organism>
<evidence type="ECO:0000256" key="2">
    <source>
        <dbReference type="ARBA" id="ARBA00022512"/>
    </source>
</evidence>
<comment type="caution">
    <text evidence="12">The sequence shown here is derived from an EMBL/GenBank/DDBJ whole genome shotgun (WGS) entry which is preliminary data.</text>
</comment>
<dbReference type="PROSITE" id="PS51892">
    <property type="entry name" value="SUBTILASE"/>
    <property type="match status" value="1"/>
</dbReference>
<sequence>MRRPLLAALTSLAVVVGTTLGGSAAAAAPPADPAAPGIGIAGPVEGSDKVAPSLGEADGQVTAFVQLAAPSALDVAESGAAPAAVAAAAETITALADEVVPGEATARSAGAAAPQRIAVTTNLLAGTLVSGDAARVRALADSADVVAVYRIVAKTPDNKGSDAFTRAQEAWTSSGATGEGVRLGVIDTGLDYTHADFGGPGTPDAYGTAYGADGTADVPAGTFDPTKYLGGYDFAGPNYDADPASTTPGATLVPTPDANPIDAYYTGGSSGHGSHVAGTAGGFGQTGDGATFRGDYATLTDLTGWQQGPGSAPEAGLFGLKVFGDNGGSTDLVINALEWAADPNGDLDFSDHLDVLNLSLGSASTPADDPENLFVDRLTDLGVLSVMSAGNSGDLTDVGGSPGNSRSALTVANSVGNTQTYDAVEITAAAEPALVTSYPAQNSSSYAGTADVTAPVVALGTTVSGCTSLAASADALAGKIAYLWWDDNDVTRECGSGTRFNNAQAAGAVGVLIGSELPVFNAGIAGNATLPGAQLTAAATDALLAAITAGGVSAHVGPSLAGRSFVQDDTLGDTLNASSSRGVHGSLGVIKPDVAAPGTAISSTAAGTGNRVHTLSGTSMASPHVAGIAALVRGAHPTWTPVQVKASIMNTATHDVFRDQGPTGPVYGPARTGSGRVDAADAVTNTVLAYATDDADLVSVTFGVVPVGDTTVVQRKAVTVQNTGTAPVTYATSFATATTAGGATLTTSPASITVKAGGSAEVTVTLTADPATLAKDLDPTSAASYDLGIPIPRDFLATVSGRLILTSPTDELRVPVSAAPKLVSDLTAQPVGFASVAADTAPLTLTGRGVDAGGWLSLMAPMQLAATSPELAASTVETSPSSVDAGDVRYVGFSSTAPQLAAAGADPAGGTIGIGIATQGDWANLGTAVVPIIDTDVDGDGTPDLQTVVQKYSAEVDFTTAQTYSAATGELLEEVPVNGVFADVDTTVFDSNVLVVPMSLALGFTPGVAATFSVWTYSGYAPDPSGLLDQVEPFSVDPYAPAYWFDGGEPGSLWFVGAPGTPVTVHRSLAPGATAPQLLVLSSHNATPQTRAQVVAVTAPVPLATTTRLTVGGGKRVGADLRLSATVEPRAATGTVRFLDGATELGSTRARRGTAQLTVSLGGGEHTLTAQFTPDAAQWLGSTSAPVTVAVAPSSSSTELRLSRDSGAFGRAVTANVTVRGGTAAPSGPVSIQENGAEIASGELVVNRRTGKVTIDLPRDLAVGRHVLTAVFAGTADVAGSSSRASYRVEKATARVSLATQTWTVPRGSTPAVIVTVASEQGAPTPTGTVTVLVNGQRIASEPVAANGTLTVTLPKVTGTRLVTALYGGDAGYRPQTETRTLRTK</sequence>
<dbReference type="InterPro" id="IPR034213">
    <property type="entry name" value="S8_Vpr-like"/>
</dbReference>
<feature type="domain" description="Bacterial Ig-like" evidence="11">
    <location>
        <begin position="1117"/>
        <end position="1192"/>
    </location>
</feature>
<proteinExistence type="inferred from homology"/>
<dbReference type="EMBL" id="SDWW01000015">
    <property type="protein sequence ID" value="RYV51539.1"/>
    <property type="molecule type" value="Genomic_DNA"/>
</dbReference>
<feature type="signal peptide" evidence="8">
    <location>
        <begin position="1"/>
        <end position="27"/>
    </location>
</feature>
<feature type="domain" description="Peptidase S8/S53" evidence="9">
    <location>
        <begin position="178"/>
        <end position="654"/>
    </location>
</feature>
<dbReference type="InterPro" id="IPR003137">
    <property type="entry name" value="PA_domain"/>
</dbReference>
<dbReference type="PROSITE" id="PS00138">
    <property type="entry name" value="SUBTILASE_SER"/>
    <property type="match status" value="1"/>
</dbReference>
<reference evidence="12 13" key="1">
    <citation type="submission" date="2019-01" db="EMBL/GenBank/DDBJ databases">
        <title>Novel species of Cellulomonas.</title>
        <authorList>
            <person name="Liu Q."/>
            <person name="Xin Y.-H."/>
        </authorList>
    </citation>
    <scope>NUCLEOTIDE SEQUENCE [LARGE SCALE GENOMIC DNA]</scope>
    <source>
        <strain evidence="12 13">HLT2-17</strain>
    </source>
</reference>
<dbReference type="InterPro" id="IPR015500">
    <property type="entry name" value="Peptidase_S8_subtilisin-rel"/>
</dbReference>
<accession>A0A4Q5N0H3</accession>
<evidence type="ECO:0000313" key="13">
    <source>
        <dbReference type="Proteomes" id="UP000293764"/>
    </source>
</evidence>
<dbReference type="Gene3D" id="2.60.40.10">
    <property type="entry name" value="Immunoglobulins"/>
    <property type="match status" value="4"/>
</dbReference>
<dbReference type="GO" id="GO:0004252">
    <property type="term" value="F:serine-type endopeptidase activity"/>
    <property type="evidence" value="ECO:0007669"/>
    <property type="project" value="UniProtKB-UniRule"/>
</dbReference>
<keyword evidence="4 7" id="KW-0378">Hydrolase</keyword>
<dbReference type="InterPro" id="IPR036852">
    <property type="entry name" value="Peptidase_S8/S53_dom_sf"/>
</dbReference>
<evidence type="ECO:0000259" key="9">
    <source>
        <dbReference type="Pfam" id="PF00082"/>
    </source>
</evidence>
<keyword evidence="5 7" id="KW-0720">Serine protease</keyword>
<feature type="chain" id="PRO_5020446234" evidence="8">
    <location>
        <begin position="28"/>
        <end position="1385"/>
    </location>
</feature>
<dbReference type="Pfam" id="PF00082">
    <property type="entry name" value="Peptidase_S8"/>
    <property type="match status" value="1"/>
</dbReference>
<dbReference type="PRINTS" id="PR00723">
    <property type="entry name" value="SUBTILISIN"/>
</dbReference>
<evidence type="ECO:0000259" key="11">
    <source>
        <dbReference type="Pfam" id="PF16640"/>
    </source>
</evidence>
<dbReference type="InterPro" id="IPR032109">
    <property type="entry name" value="Big_3_5"/>
</dbReference>
<feature type="active site" description="Charge relay system" evidence="6 7">
    <location>
        <position position="619"/>
    </location>
</feature>
<dbReference type="GO" id="GO:0006508">
    <property type="term" value="P:proteolysis"/>
    <property type="evidence" value="ECO:0007669"/>
    <property type="project" value="UniProtKB-KW"/>
</dbReference>
<dbReference type="GO" id="GO:0005975">
    <property type="term" value="P:carbohydrate metabolic process"/>
    <property type="evidence" value="ECO:0007669"/>
    <property type="project" value="UniProtKB-ARBA"/>
</dbReference>
<evidence type="ECO:0000256" key="8">
    <source>
        <dbReference type="SAM" id="SignalP"/>
    </source>
</evidence>
<dbReference type="Pfam" id="PF02225">
    <property type="entry name" value="PA"/>
    <property type="match status" value="1"/>
</dbReference>
<dbReference type="InterPro" id="IPR050131">
    <property type="entry name" value="Peptidase_S8_subtilisin-like"/>
</dbReference>
<evidence type="ECO:0000256" key="5">
    <source>
        <dbReference type="ARBA" id="ARBA00022825"/>
    </source>
</evidence>
<dbReference type="CDD" id="cd07474">
    <property type="entry name" value="Peptidases_S8_subtilisin_Vpr-like"/>
    <property type="match status" value="1"/>
</dbReference>
<keyword evidence="8" id="KW-0732">Signal</keyword>
<evidence type="ECO:0000256" key="1">
    <source>
        <dbReference type="ARBA" id="ARBA00011073"/>
    </source>
</evidence>
<comment type="similarity">
    <text evidence="1 7">Belongs to the peptidase S8 family.</text>
</comment>
<dbReference type="Gene3D" id="3.40.50.200">
    <property type="entry name" value="Peptidase S8/S53 domain"/>
    <property type="match status" value="2"/>
</dbReference>
<keyword evidence="13" id="KW-1185">Reference proteome</keyword>
<dbReference type="PANTHER" id="PTHR43806">
    <property type="entry name" value="PEPTIDASE S8"/>
    <property type="match status" value="1"/>
</dbReference>
<dbReference type="InterPro" id="IPR000209">
    <property type="entry name" value="Peptidase_S8/S53_dom"/>
</dbReference>
<evidence type="ECO:0000256" key="3">
    <source>
        <dbReference type="ARBA" id="ARBA00022670"/>
    </source>
</evidence>
<feature type="domain" description="Bacterial Ig-like" evidence="11">
    <location>
        <begin position="1304"/>
        <end position="1379"/>
    </location>
</feature>
<dbReference type="PROSITE" id="PS00137">
    <property type="entry name" value="SUBTILASE_HIS"/>
    <property type="match status" value="1"/>
</dbReference>
<feature type="domain" description="Bacterial Ig-like" evidence="11">
    <location>
        <begin position="1204"/>
        <end position="1286"/>
    </location>
</feature>
<dbReference type="InterPro" id="IPR013783">
    <property type="entry name" value="Ig-like_fold"/>
</dbReference>
<gene>
    <name evidence="12" type="ORF">EUA98_08120</name>
</gene>
<dbReference type="OrthoDB" id="9813435at2"/>
<dbReference type="SUPFAM" id="SSF52743">
    <property type="entry name" value="Subtilisin-like"/>
    <property type="match status" value="1"/>
</dbReference>
<evidence type="ECO:0000259" key="10">
    <source>
        <dbReference type="Pfam" id="PF02225"/>
    </source>
</evidence>
<feature type="domain" description="PA" evidence="10">
    <location>
        <begin position="452"/>
        <end position="542"/>
    </location>
</feature>
<keyword evidence="2" id="KW-0964">Secreted</keyword>
<dbReference type="InterPro" id="IPR023828">
    <property type="entry name" value="Peptidase_S8_Ser-AS"/>
</dbReference>
<evidence type="ECO:0000256" key="4">
    <source>
        <dbReference type="ARBA" id="ARBA00022801"/>
    </source>
</evidence>
<name>A0A4Q5N0H3_9MICO</name>
<protein>
    <submittedName>
        <fullName evidence="12">Peptidase S8</fullName>
    </submittedName>
</protein>
<dbReference type="InterPro" id="IPR022398">
    <property type="entry name" value="Peptidase_S8_His-AS"/>
</dbReference>
<evidence type="ECO:0000256" key="7">
    <source>
        <dbReference type="PROSITE-ProRule" id="PRU01240"/>
    </source>
</evidence>
<evidence type="ECO:0000313" key="12">
    <source>
        <dbReference type="EMBL" id="RYV51539.1"/>
    </source>
</evidence>
<dbReference type="PANTHER" id="PTHR43806:SF11">
    <property type="entry name" value="CEREVISIN-RELATED"/>
    <property type="match status" value="1"/>
</dbReference>
<evidence type="ECO:0000256" key="6">
    <source>
        <dbReference type="PIRSR" id="PIRSR615500-1"/>
    </source>
</evidence>
<feature type="active site" description="Charge relay system" evidence="6 7">
    <location>
        <position position="187"/>
    </location>
</feature>
<keyword evidence="3 7" id="KW-0645">Protease</keyword>
<dbReference type="Proteomes" id="UP000293764">
    <property type="component" value="Unassembled WGS sequence"/>
</dbReference>
<dbReference type="Pfam" id="PF16640">
    <property type="entry name" value="Big_3_5"/>
    <property type="match status" value="3"/>
</dbReference>